<dbReference type="RefSeq" id="WP_183312324.1">
    <property type="nucleotide sequence ID" value="NZ_JACIEW010000009.1"/>
</dbReference>
<proteinExistence type="predicted"/>
<evidence type="ECO:0000313" key="1">
    <source>
        <dbReference type="EMBL" id="MBB4053536.1"/>
    </source>
</evidence>
<organism evidence="1 2">
    <name type="scientific">Devosia subaequoris</name>
    <dbReference type="NCBI Taxonomy" id="395930"/>
    <lineage>
        <taxon>Bacteria</taxon>
        <taxon>Pseudomonadati</taxon>
        <taxon>Pseudomonadota</taxon>
        <taxon>Alphaproteobacteria</taxon>
        <taxon>Hyphomicrobiales</taxon>
        <taxon>Devosiaceae</taxon>
        <taxon>Devosia</taxon>
    </lineage>
</organism>
<dbReference type="Proteomes" id="UP000547011">
    <property type="component" value="Unassembled WGS sequence"/>
</dbReference>
<reference evidence="1 2" key="1">
    <citation type="submission" date="2020-08" db="EMBL/GenBank/DDBJ databases">
        <title>Genomic Encyclopedia of Type Strains, Phase IV (KMG-IV): sequencing the most valuable type-strain genomes for metagenomic binning, comparative biology and taxonomic classification.</title>
        <authorList>
            <person name="Goeker M."/>
        </authorList>
    </citation>
    <scope>NUCLEOTIDE SEQUENCE [LARGE SCALE GENOMIC DNA]</scope>
    <source>
        <strain evidence="1 2">DSM 23447</strain>
    </source>
</reference>
<protein>
    <submittedName>
        <fullName evidence="1">Uncharacterized protein</fullName>
    </submittedName>
</protein>
<sequence>MAGIEKEYFALEELEERWELPHRDLVYLAENGLLKVSVRLYGVRLEQGIYEEVDKGQWCSIPEDQNLFHGLQDLRAHDAYRLFHEGALRVERFDAPSGRYCVVLQPENGILIKQDELVVRRDERDRAEAKHGLAGTGRGSEIVFEQRDDFSEVVLGERTYMLGQFQARVVKILHDAAMNGCPWQHGKAVLADAGSSCTRLSDLFKTQPEWRKLIQSDRRGRYRLNIKFS</sequence>
<dbReference type="EMBL" id="JACIEW010000009">
    <property type="protein sequence ID" value="MBB4053536.1"/>
    <property type="molecule type" value="Genomic_DNA"/>
</dbReference>
<comment type="caution">
    <text evidence="1">The sequence shown here is derived from an EMBL/GenBank/DDBJ whole genome shotgun (WGS) entry which is preliminary data.</text>
</comment>
<accession>A0A7W6IPT0</accession>
<name>A0A7W6IPT0_9HYPH</name>
<gene>
    <name evidence="1" type="ORF">GGR20_003198</name>
</gene>
<evidence type="ECO:0000313" key="2">
    <source>
        <dbReference type="Proteomes" id="UP000547011"/>
    </source>
</evidence>
<dbReference type="AlphaFoldDB" id="A0A7W6IPT0"/>
<keyword evidence="2" id="KW-1185">Reference proteome</keyword>